<accession>A0ACB9N792</accession>
<comment type="caution">
    <text evidence="1">The sequence shown here is derived from an EMBL/GenBank/DDBJ whole genome shotgun (WGS) entry which is preliminary data.</text>
</comment>
<dbReference type="Proteomes" id="UP001057402">
    <property type="component" value="Chromosome 8"/>
</dbReference>
<organism evidence="1 2">
    <name type="scientific">Melastoma candidum</name>
    <dbReference type="NCBI Taxonomy" id="119954"/>
    <lineage>
        <taxon>Eukaryota</taxon>
        <taxon>Viridiplantae</taxon>
        <taxon>Streptophyta</taxon>
        <taxon>Embryophyta</taxon>
        <taxon>Tracheophyta</taxon>
        <taxon>Spermatophyta</taxon>
        <taxon>Magnoliopsida</taxon>
        <taxon>eudicotyledons</taxon>
        <taxon>Gunneridae</taxon>
        <taxon>Pentapetalae</taxon>
        <taxon>rosids</taxon>
        <taxon>malvids</taxon>
        <taxon>Myrtales</taxon>
        <taxon>Melastomataceae</taxon>
        <taxon>Melastomatoideae</taxon>
        <taxon>Melastomateae</taxon>
        <taxon>Melastoma</taxon>
    </lineage>
</organism>
<evidence type="ECO:0000313" key="2">
    <source>
        <dbReference type="Proteomes" id="UP001057402"/>
    </source>
</evidence>
<protein>
    <submittedName>
        <fullName evidence="1">Uncharacterized protein</fullName>
    </submittedName>
</protein>
<evidence type="ECO:0000313" key="1">
    <source>
        <dbReference type="EMBL" id="KAI4330260.1"/>
    </source>
</evidence>
<sequence length="114" mass="11524">MAKLFATTVNFLFIVLVLLGACAIEARPLNAMSLKGLAIESNSGSSDGFFNVLLLGAMKQSGPSPGEGHKFTDSEAMDHIADKGPSTGTAHGFASSGEMAHVMDSGPSSGGGGH</sequence>
<proteinExistence type="predicted"/>
<name>A0ACB9N792_9MYRT</name>
<gene>
    <name evidence="1" type="ORF">MLD38_028560</name>
</gene>
<keyword evidence="2" id="KW-1185">Reference proteome</keyword>
<dbReference type="EMBL" id="CM042887">
    <property type="protein sequence ID" value="KAI4330260.1"/>
    <property type="molecule type" value="Genomic_DNA"/>
</dbReference>
<reference evidence="2" key="1">
    <citation type="journal article" date="2023" name="Front. Plant Sci.">
        <title>Chromosomal-level genome assembly of Melastoma candidum provides insights into trichome evolution.</title>
        <authorList>
            <person name="Zhong Y."/>
            <person name="Wu W."/>
            <person name="Sun C."/>
            <person name="Zou P."/>
            <person name="Liu Y."/>
            <person name="Dai S."/>
            <person name="Zhou R."/>
        </authorList>
    </citation>
    <scope>NUCLEOTIDE SEQUENCE [LARGE SCALE GENOMIC DNA]</scope>
</reference>